<dbReference type="Proteomes" id="UP001162060">
    <property type="component" value="Unassembled WGS sequence"/>
</dbReference>
<evidence type="ECO:0000313" key="2">
    <source>
        <dbReference type="Proteomes" id="UP001162060"/>
    </source>
</evidence>
<name>A0AAV1TL87_9STRA</name>
<evidence type="ECO:0000313" key="1">
    <source>
        <dbReference type="EMBL" id="CAK7923214.1"/>
    </source>
</evidence>
<proteinExistence type="predicted"/>
<comment type="caution">
    <text evidence="1">The sequence shown here is derived from an EMBL/GenBank/DDBJ whole genome shotgun (WGS) entry which is preliminary data.</text>
</comment>
<accession>A0AAV1TL87</accession>
<evidence type="ECO:0008006" key="3">
    <source>
        <dbReference type="Google" id="ProtNLM"/>
    </source>
</evidence>
<protein>
    <recommendedName>
        <fullName evidence="3">Transposase</fullName>
    </recommendedName>
</protein>
<sequence>MHLIEHGARNFGVAKSTIHCGWVICYEQLKAEGAQSKVRRHPCITRGTLIEDESQDWR</sequence>
<dbReference type="AlphaFoldDB" id="A0AAV1TL87"/>
<dbReference type="EMBL" id="CAKLBY020000067">
    <property type="protein sequence ID" value="CAK7923214.1"/>
    <property type="molecule type" value="Genomic_DNA"/>
</dbReference>
<reference evidence="1" key="1">
    <citation type="submission" date="2024-01" db="EMBL/GenBank/DDBJ databases">
        <authorList>
            <person name="Webb A."/>
        </authorList>
    </citation>
    <scope>NUCLEOTIDE SEQUENCE</scope>
    <source>
        <strain evidence="1">Pm1</strain>
    </source>
</reference>
<gene>
    <name evidence="1" type="ORF">PM001_LOCUS8364</name>
</gene>
<organism evidence="1 2">
    <name type="scientific">Peronospora matthiolae</name>
    <dbReference type="NCBI Taxonomy" id="2874970"/>
    <lineage>
        <taxon>Eukaryota</taxon>
        <taxon>Sar</taxon>
        <taxon>Stramenopiles</taxon>
        <taxon>Oomycota</taxon>
        <taxon>Peronosporomycetes</taxon>
        <taxon>Peronosporales</taxon>
        <taxon>Peronosporaceae</taxon>
        <taxon>Peronospora</taxon>
    </lineage>
</organism>